<dbReference type="InterPro" id="IPR020901">
    <property type="entry name" value="Prtase_inh_Kunz-CS"/>
</dbReference>
<dbReference type="GO" id="GO:0004867">
    <property type="term" value="F:serine-type endopeptidase inhibitor activity"/>
    <property type="evidence" value="ECO:0007669"/>
    <property type="project" value="InterPro"/>
</dbReference>
<gene>
    <name evidence="6" type="ORF">QVE165_LOCUS26504</name>
</gene>
<reference evidence="6" key="1">
    <citation type="submission" date="2021-02" db="EMBL/GenBank/DDBJ databases">
        <authorList>
            <person name="Nowell W R."/>
        </authorList>
    </citation>
    <scope>NUCLEOTIDE SEQUENCE</scope>
</reference>
<feature type="domain" description="BPTI/Kunitz inhibitor" evidence="5">
    <location>
        <begin position="344"/>
        <end position="397"/>
    </location>
</feature>
<evidence type="ECO:0000256" key="1">
    <source>
        <dbReference type="ARBA" id="ARBA00004613"/>
    </source>
</evidence>
<dbReference type="SUPFAM" id="SSF57362">
    <property type="entry name" value="BPTI-like"/>
    <property type="match status" value="2"/>
</dbReference>
<evidence type="ECO:0000313" key="6">
    <source>
        <dbReference type="EMBL" id="CAF1213609.1"/>
    </source>
</evidence>
<evidence type="ECO:0000256" key="4">
    <source>
        <dbReference type="ARBA" id="ARBA00023157"/>
    </source>
</evidence>
<feature type="domain" description="BPTI/Kunitz inhibitor" evidence="5">
    <location>
        <begin position="400"/>
        <end position="450"/>
    </location>
</feature>
<dbReference type="PANTHER" id="PTHR45938">
    <property type="entry name" value="ACP24A4-RELATED"/>
    <property type="match status" value="1"/>
</dbReference>
<dbReference type="SMART" id="SM00131">
    <property type="entry name" value="KU"/>
    <property type="match status" value="2"/>
</dbReference>
<dbReference type="Pfam" id="PF00014">
    <property type="entry name" value="Kunitz_BPTI"/>
    <property type="match status" value="2"/>
</dbReference>
<dbReference type="CDD" id="cd00109">
    <property type="entry name" value="Kunitz-type"/>
    <property type="match status" value="1"/>
</dbReference>
<accession>A0A814XAJ2</accession>
<keyword evidence="7" id="KW-1185">Reference proteome</keyword>
<sequence length="458" mass="52459">MIHWSHTASLYFPSENHENLSIINNEYLQSESFNSQIPLIKRLRRWTINGDNDEVEIPFNESHLSINNSSSIDNSTLVNLVTIESNTSKIESVNDFNMTTTEIKADENTMIKYPLSEPDLTELNQTIISYTEEVIQNNNNTSLSPLISNELTTINTEILTTNITQMIRADHVFNTFESSSPSVSILPTQTTHEIESVTTIIHFDSTTVYPDATVINQTNEWNSVFNEKIEIISLNDSSTINSNISLKDARITIDQQIFTNDTDIIMFDNLDESLKASTMPICDASCLCLKECLYGFELLNDTCLCNPPCTNYQCFGNDTCIITDEGHPLCQPQNGTEYDRPNRCYQPRDAGYHDIDIRYHNRWYYHPDQDTCHLFVYRGLGGNENNFQTLDECHSECITCAPSPDPGDCFGHVNMWYYDNKKSECREFEYSGCKGNDNKFFKKELCIDTCITRRPFLK</sequence>
<dbReference type="InterPro" id="IPR002223">
    <property type="entry name" value="Kunitz_BPTI"/>
</dbReference>
<dbReference type="Proteomes" id="UP000663832">
    <property type="component" value="Unassembled WGS sequence"/>
</dbReference>
<dbReference type="PROSITE" id="PS50279">
    <property type="entry name" value="BPTI_KUNITZ_2"/>
    <property type="match status" value="2"/>
</dbReference>
<evidence type="ECO:0000313" key="7">
    <source>
        <dbReference type="Proteomes" id="UP000663832"/>
    </source>
</evidence>
<comment type="subcellular location">
    <subcellularLocation>
        <location evidence="1">Secreted</location>
    </subcellularLocation>
</comment>
<keyword evidence="3" id="KW-0732">Signal</keyword>
<dbReference type="OrthoDB" id="4473401at2759"/>
<dbReference type="InterPro" id="IPR036880">
    <property type="entry name" value="Kunitz_BPTI_sf"/>
</dbReference>
<dbReference type="PANTHER" id="PTHR45938:SF11">
    <property type="entry name" value="WAP, KAZAL, IMMUNOGLOBULIN, KUNITZ AND NTR DOMAIN-CONTAINING PROTEIN 2-LIKE"/>
    <property type="match status" value="1"/>
</dbReference>
<name>A0A814XAJ2_9BILA</name>
<evidence type="ECO:0000259" key="5">
    <source>
        <dbReference type="PROSITE" id="PS50279"/>
    </source>
</evidence>
<evidence type="ECO:0000256" key="2">
    <source>
        <dbReference type="ARBA" id="ARBA00022525"/>
    </source>
</evidence>
<dbReference type="EMBL" id="CAJNOM010000197">
    <property type="protein sequence ID" value="CAF1213609.1"/>
    <property type="molecule type" value="Genomic_DNA"/>
</dbReference>
<dbReference type="Gene3D" id="4.10.410.10">
    <property type="entry name" value="Pancreatic trypsin inhibitor Kunitz domain"/>
    <property type="match status" value="2"/>
</dbReference>
<dbReference type="PROSITE" id="PS00280">
    <property type="entry name" value="BPTI_KUNITZ_1"/>
    <property type="match status" value="1"/>
</dbReference>
<keyword evidence="4" id="KW-1015">Disulfide bond</keyword>
<keyword evidence="2" id="KW-0964">Secreted</keyword>
<dbReference type="GO" id="GO:0050431">
    <property type="term" value="F:transforming growth factor beta binding"/>
    <property type="evidence" value="ECO:0007669"/>
    <property type="project" value="TreeGrafter"/>
</dbReference>
<dbReference type="GO" id="GO:0005615">
    <property type="term" value="C:extracellular space"/>
    <property type="evidence" value="ECO:0007669"/>
    <property type="project" value="TreeGrafter"/>
</dbReference>
<comment type="caution">
    <text evidence="6">The sequence shown here is derived from an EMBL/GenBank/DDBJ whole genome shotgun (WGS) entry which is preliminary data.</text>
</comment>
<evidence type="ECO:0000256" key="3">
    <source>
        <dbReference type="ARBA" id="ARBA00022729"/>
    </source>
</evidence>
<organism evidence="6 7">
    <name type="scientific">Adineta steineri</name>
    <dbReference type="NCBI Taxonomy" id="433720"/>
    <lineage>
        <taxon>Eukaryota</taxon>
        <taxon>Metazoa</taxon>
        <taxon>Spiralia</taxon>
        <taxon>Gnathifera</taxon>
        <taxon>Rotifera</taxon>
        <taxon>Eurotatoria</taxon>
        <taxon>Bdelloidea</taxon>
        <taxon>Adinetida</taxon>
        <taxon>Adinetidae</taxon>
        <taxon>Adineta</taxon>
    </lineage>
</organism>
<dbReference type="GO" id="GO:0048019">
    <property type="term" value="F:receptor antagonist activity"/>
    <property type="evidence" value="ECO:0007669"/>
    <property type="project" value="TreeGrafter"/>
</dbReference>
<proteinExistence type="predicted"/>
<protein>
    <recommendedName>
        <fullName evidence="5">BPTI/Kunitz inhibitor domain-containing protein</fullName>
    </recommendedName>
</protein>
<dbReference type="AlphaFoldDB" id="A0A814XAJ2"/>